<evidence type="ECO:0000313" key="3">
    <source>
        <dbReference type="EMBL" id="KAF5844765.1"/>
    </source>
</evidence>
<evidence type="ECO:0000256" key="1">
    <source>
        <dbReference type="SAM" id="SignalP"/>
    </source>
</evidence>
<feature type="chain" id="PRO_5034323517" description="Glycoside hydrolase 131 catalytic N-terminal domain-containing protein" evidence="1">
    <location>
        <begin position="16"/>
        <end position="315"/>
    </location>
</feature>
<dbReference type="Gene3D" id="2.60.120.1160">
    <property type="match status" value="1"/>
</dbReference>
<dbReference type="PANTHER" id="PTHR34612">
    <property type="entry name" value="GH131_N DOMAIN-CONTAINING PROTEIN"/>
    <property type="match status" value="1"/>
</dbReference>
<feature type="signal peptide" evidence="1">
    <location>
        <begin position="1"/>
        <end position="15"/>
    </location>
</feature>
<reference evidence="3" key="1">
    <citation type="submission" date="2019-11" db="EMBL/GenBank/DDBJ databases">
        <title>Bipolaris sorokiniana Genome sequencing.</title>
        <authorList>
            <person name="Wang H."/>
        </authorList>
    </citation>
    <scope>NUCLEOTIDE SEQUENCE</scope>
</reference>
<evidence type="ECO:0000259" key="2">
    <source>
        <dbReference type="Pfam" id="PF18271"/>
    </source>
</evidence>
<gene>
    <name evidence="3" type="ORF">GGP41_008716</name>
</gene>
<protein>
    <recommendedName>
        <fullName evidence="2">Glycoside hydrolase 131 catalytic N-terminal domain-containing protein</fullName>
    </recommendedName>
</protein>
<evidence type="ECO:0000313" key="4">
    <source>
        <dbReference type="Proteomes" id="UP000624244"/>
    </source>
</evidence>
<proteinExistence type="predicted"/>
<dbReference type="EMBL" id="WNKQ01000021">
    <property type="protein sequence ID" value="KAF5844765.1"/>
    <property type="molecule type" value="Genomic_DNA"/>
</dbReference>
<dbReference type="PANTHER" id="PTHR34612:SF4">
    <property type="entry name" value="GLYCOSIDE HYDROLASE 131 CATALYTIC N-TERMINAL DOMAIN-CONTAINING PROTEIN"/>
    <property type="match status" value="1"/>
</dbReference>
<sequence>MHFQLSFLFIGCAAAALVPQLGSRRNSGPDEASGVVCPVIFEGRIPIDATLQWFDTNSSVYDPNWTKGQNISWSSILLFPNTILAPFDESSRHKPFEVTIDDRSIFKGRRSPPETYIRRAGLIMPGDKNGDRADAADNGTVTYHWSVHQNLEKPLNFSHEYMNVWHERADFTGNQFTFVGGLVLPFNGGNGIDTKEEREKWRIQNSDKKFIFETPILFDQWQNFAVQVDHTKGTLKVFYSAGAAPLQLVTEATPNNNTGLGQLQVGILKKPTDTTNIDLNGYQGPIPFQGEGQIYGGVFVETSTDGCVSTYGYDS</sequence>
<dbReference type="Proteomes" id="UP000624244">
    <property type="component" value="Unassembled WGS sequence"/>
</dbReference>
<dbReference type="AlphaFoldDB" id="A0A8H5Z8I5"/>
<dbReference type="InterPro" id="IPR041524">
    <property type="entry name" value="GH131_N"/>
</dbReference>
<comment type="caution">
    <text evidence="3">The sequence shown here is derived from an EMBL/GenBank/DDBJ whole genome shotgun (WGS) entry which is preliminary data.</text>
</comment>
<dbReference type="Pfam" id="PF18271">
    <property type="entry name" value="GH131_N"/>
    <property type="match status" value="1"/>
</dbReference>
<keyword evidence="1" id="KW-0732">Signal</keyword>
<organism evidence="3 4">
    <name type="scientific">Cochliobolus sativus</name>
    <name type="common">Common root rot and spot blotch fungus</name>
    <name type="synonym">Bipolaris sorokiniana</name>
    <dbReference type="NCBI Taxonomy" id="45130"/>
    <lineage>
        <taxon>Eukaryota</taxon>
        <taxon>Fungi</taxon>
        <taxon>Dikarya</taxon>
        <taxon>Ascomycota</taxon>
        <taxon>Pezizomycotina</taxon>
        <taxon>Dothideomycetes</taxon>
        <taxon>Pleosporomycetidae</taxon>
        <taxon>Pleosporales</taxon>
        <taxon>Pleosporineae</taxon>
        <taxon>Pleosporaceae</taxon>
        <taxon>Bipolaris</taxon>
    </lineage>
</organism>
<name>A0A8H5Z8I5_COCSA</name>
<accession>A0A8H5Z8I5</accession>
<feature type="domain" description="Glycoside hydrolase 131 catalytic N-terminal" evidence="2">
    <location>
        <begin position="39"/>
        <end position="306"/>
    </location>
</feature>